<dbReference type="InterPro" id="IPR057326">
    <property type="entry name" value="KR_dom"/>
</dbReference>
<evidence type="ECO:0000313" key="4">
    <source>
        <dbReference type="Proteomes" id="UP000186878"/>
    </source>
</evidence>
<dbReference type="EMBL" id="MSDO01000005">
    <property type="protein sequence ID" value="OLO05160.1"/>
    <property type="molecule type" value="Genomic_DNA"/>
</dbReference>
<dbReference type="InterPro" id="IPR036291">
    <property type="entry name" value="NAD(P)-bd_dom_sf"/>
</dbReference>
<dbReference type="CDD" id="cd05233">
    <property type="entry name" value="SDR_c"/>
    <property type="match status" value="1"/>
</dbReference>
<dbReference type="GO" id="GO:0032787">
    <property type="term" value="P:monocarboxylic acid metabolic process"/>
    <property type="evidence" value="ECO:0007669"/>
    <property type="project" value="UniProtKB-ARBA"/>
</dbReference>
<name>A0A1Q8SUM3_9GAMM</name>
<dbReference type="SMART" id="SM00822">
    <property type="entry name" value="PKS_KR"/>
    <property type="match status" value="1"/>
</dbReference>
<dbReference type="OrthoDB" id="20590at2"/>
<dbReference type="InterPro" id="IPR050259">
    <property type="entry name" value="SDR"/>
</dbReference>
<dbReference type="PANTHER" id="PTHR42879">
    <property type="entry name" value="3-OXOACYL-(ACYL-CARRIER-PROTEIN) REDUCTASE"/>
    <property type="match status" value="1"/>
</dbReference>
<dbReference type="STRING" id="404433.BTW07_06005"/>
<accession>A0A1Q8SUM3</accession>
<dbReference type="Proteomes" id="UP000186878">
    <property type="component" value="Unassembled WGS sequence"/>
</dbReference>
<dbReference type="FunFam" id="3.40.50.720:FF:000084">
    <property type="entry name" value="Short-chain dehydrogenase reductase"/>
    <property type="match status" value="1"/>
</dbReference>
<dbReference type="SUPFAM" id="SSF51735">
    <property type="entry name" value="NAD(P)-binding Rossmann-fold domains"/>
    <property type="match status" value="1"/>
</dbReference>
<organism evidence="3 4">
    <name type="scientific">Salinicola socius</name>
    <dbReference type="NCBI Taxonomy" id="404433"/>
    <lineage>
        <taxon>Bacteria</taxon>
        <taxon>Pseudomonadati</taxon>
        <taxon>Pseudomonadota</taxon>
        <taxon>Gammaproteobacteria</taxon>
        <taxon>Oceanospirillales</taxon>
        <taxon>Halomonadaceae</taxon>
        <taxon>Salinicola</taxon>
    </lineage>
</organism>
<dbReference type="InterPro" id="IPR020904">
    <property type="entry name" value="Sc_DH/Rdtase_CS"/>
</dbReference>
<dbReference type="PANTHER" id="PTHR42879:SF2">
    <property type="entry name" value="3-OXOACYL-[ACYL-CARRIER-PROTEIN] REDUCTASE FABG"/>
    <property type="match status" value="1"/>
</dbReference>
<keyword evidence="4" id="KW-1185">Reference proteome</keyword>
<dbReference type="InterPro" id="IPR002347">
    <property type="entry name" value="SDR_fam"/>
</dbReference>
<evidence type="ECO:0000313" key="3">
    <source>
        <dbReference type="EMBL" id="OLO05160.1"/>
    </source>
</evidence>
<dbReference type="Pfam" id="PF13561">
    <property type="entry name" value="adh_short_C2"/>
    <property type="match status" value="1"/>
</dbReference>
<dbReference type="AlphaFoldDB" id="A0A1Q8SUM3"/>
<dbReference type="PRINTS" id="PR00081">
    <property type="entry name" value="GDHRDH"/>
</dbReference>
<dbReference type="PRINTS" id="PR00080">
    <property type="entry name" value="SDRFAMILY"/>
</dbReference>
<reference evidence="3 4" key="1">
    <citation type="submission" date="2016-12" db="EMBL/GenBank/DDBJ databases">
        <title>Draft genome sequences of strains Salinicola socius SMB35, Salinicola sp. MH3R3-1 and Chromohalobacter sp. SMB17 from the Verkhnekamsk potash mining region of Russia.</title>
        <authorList>
            <person name="Mavrodi D.V."/>
            <person name="Olsson B.E."/>
            <person name="Korsakova E.S."/>
            <person name="Pyankova A."/>
            <person name="Mavrodi O.V."/>
            <person name="Plotnikova E.G."/>
        </authorList>
    </citation>
    <scope>NUCLEOTIDE SEQUENCE [LARGE SCALE GENOMIC DNA]</scope>
    <source>
        <strain evidence="3 4">SMB35</strain>
    </source>
</reference>
<dbReference type="NCBIfam" id="NF009466">
    <property type="entry name" value="PRK12826.1-2"/>
    <property type="match status" value="1"/>
</dbReference>
<dbReference type="PROSITE" id="PS00061">
    <property type="entry name" value="ADH_SHORT"/>
    <property type="match status" value="1"/>
</dbReference>
<dbReference type="Gene3D" id="3.40.50.720">
    <property type="entry name" value="NAD(P)-binding Rossmann-like Domain"/>
    <property type="match status" value="1"/>
</dbReference>
<comment type="caution">
    <text evidence="3">The sequence shown here is derived from an EMBL/GenBank/DDBJ whole genome shotgun (WGS) entry which is preliminary data.</text>
</comment>
<comment type="similarity">
    <text evidence="1">Belongs to the short-chain dehydrogenases/reductases (SDR) family.</text>
</comment>
<feature type="domain" description="Ketoreductase" evidence="2">
    <location>
        <begin position="9"/>
        <end position="190"/>
    </location>
</feature>
<gene>
    <name evidence="3" type="ORF">BTW07_06005</name>
</gene>
<sequence length="254" mass="26325">MPDEPLKGRVAVVTGGGVGIGYAIARALAAAGARVVITYRSHQPDSHTLAALTASGGETALARSLDVTDEAAVESFARWLKEEVGGIDILINNAGGLIQRSTIEEMPFSLWRQVQALNVDSVFLVTHHLLPLFRENSGRIVTVSSLAGRNGGHPGATAYATAKAALFGFTRGLAKEVAGRGITVNALAPGFIEATPFHATFTTDESKRATIDTIPAGRAGLPEDVASAALWLASDGAAFVSGTIVDINGGQYFG</sequence>
<evidence type="ECO:0000259" key="2">
    <source>
        <dbReference type="SMART" id="SM00822"/>
    </source>
</evidence>
<evidence type="ECO:0000256" key="1">
    <source>
        <dbReference type="ARBA" id="ARBA00006484"/>
    </source>
</evidence>
<protein>
    <submittedName>
        <fullName evidence="3">Short-chain dehydrogenase</fullName>
    </submittedName>
</protein>
<dbReference type="RefSeq" id="WP_075569256.1">
    <property type="nucleotide sequence ID" value="NZ_MSDO01000005.1"/>
</dbReference>
<proteinExistence type="inferred from homology"/>